<feature type="domain" description="Cytochrome oxidase subunit II copper A binding" evidence="18">
    <location>
        <begin position="92"/>
        <end position="222"/>
    </location>
</feature>
<evidence type="ECO:0000313" key="20">
    <source>
        <dbReference type="EMBL" id="AID49105.1"/>
    </source>
</evidence>
<evidence type="ECO:0000256" key="14">
    <source>
        <dbReference type="ARBA" id="ARBA00049512"/>
    </source>
</evidence>
<keyword evidence="8" id="KW-0460">Magnesium</keyword>
<evidence type="ECO:0000256" key="17">
    <source>
        <dbReference type="SAM" id="Phobius"/>
    </source>
</evidence>
<evidence type="ECO:0000256" key="4">
    <source>
        <dbReference type="ARBA" id="ARBA00022448"/>
    </source>
</evidence>
<evidence type="ECO:0000256" key="1">
    <source>
        <dbReference type="ARBA" id="ARBA00004141"/>
    </source>
</evidence>
<keyword evidence="13 15" id="KW-0472">Membrane</keyword>
<accession>A0A0A7CJM2</accession>
<evidence type="ECO:0000256" key="16">
    <source>
        <dbReference type="SAM" id="Coils"/>
    </source>
</evidence>
<keyword evidence="7 15" id="KW-0479">Metal-binding</keyword>
<comment type="function">
    <text evidence="15">Component of the cytochrome c oxidase, the last enzyme in the mitochondrial electron transport chain which drives oxidative phosphorylation. The respiratory chain contains 3 multisubunit complexes succinate dehydrogenase (complex II, CII), ubiquinol-cytochrome c oxidoreductase (cytochrome b-c1 complex, complex III, CIII) and cytochrome c oxidase (complex IV, CIV), that cooperate to transfer electrons derived from NADH and succinate to molecular oxygen, creating an electrochemical gradient over the inner membrane that drives transmembrane transport and the ATP synthase. Cytochrome c oxidase is the component of the respiratory chain that catalyzes the reduction of oxygen to water. Electrons originating from reduced cytochrome c in the intermembrane space (IMS) are transferred via the dinuclear copper A center (CU(A)) of subunit 2 and heme A of subunit 1 to the active site in subunit 1, a binuclear center (BNC) formed by heme A3 and copper B (CU(B)). The BNC reduces molecular oxygen to 2 water molecules using 4 electrons from cytochrome c in the IMS and 4 protons from the mitochondrial matrix.</text>
</comment>
<dbReference type="GO" id="GO:0004129">
    <property type="term" value="F:cytochrome-c oxidase activity"/>
    <property type="evidence" value="ECO:0007669"/>
    <property type="project" value="UniProtKB-EC"/>
</dbReference>
<dbReference type="InterPro" id="IPR011759">
    <property type="entry name" value="Cyt_c_oxidase_su2_TM_dom"/>
</dbReference>
<feature type="transmembrane region" description="Helical" evidence="17">
    <location>
        <begin position="63"/>
        <end position="85"/>
    </location>
</feature>
<evidence type="ECO:0000256" key="15">
    <source>
        <dbReference type="RuleBase" id="RU000457"/>
    </source>
</evidence>
<gene>
    <name evidence="20" type="primary">COX2</name>
</gene>
<evidence type="ECO:0000256" key="3">
    <source>
        <dbReference type="ARBA" id="ARBA00015946"/>
    </source>
</evidence>
<dbReference type="Gene3D" id="2.60.40.420">
    <property type="entry name" value="Cupredoxins - blue copper proteins"/>
    <property type="match status" value="1"/>
</dbReference>
<dbReference type="GO" id="GO:0042773">
    <property type="term" value="P:ATP synthesis coupled electron transport"/>
    <property type="evidence" value="ECO:0007669"/>
    <property type="project" value="TreeGrafter"/>
</dbReference>
<dbReference type="PANTHER" id="PTHR22888">
    <property type="entry name" value="CYTOCHROME C OXIDASE, SUBUNIT II"/>
    <property type="match status" value="1"/>
</dbReference>
<dbReference type="GO" id="GO:0005743">
    <property type="term" value="C:mitochondrial inner membrane"/>
    <property type="evidence" value="ECO:0007669"/>
    <property type="project" value="UniProtKB-SubCell"/>
</dbReference>
<keyword evidence="11 17" id="KW-1133">Transmembrane helix</keyword>
<evidence type="ECO:0000259" key="19">
    <source>
        <dbReference type="PROSITE" id="PS50999"/>
    </source>
</evidence>
<sequence length="408" mass="46840">MGFNGQVGMGESHSPMMNGVRSLWDHLLAGCLGVGMFVMLMMKGVLWSPEVSLYFWSSNKMELLWTVMPAVVLVSLALPSLHLLYVNNQLSNVMLDIKIVGRQWYWTYEVLNREYEMYCVSDDELEPGDRRTLEVDKPAVVPSKTPMRISVTSGDVIHAWNIPILAVKADAVPGRVNTLYGWVDNDGLYHGGCAEMCGVHHSHMPTVVEAVSAEDFFEWVEWTNEEFEVPAKGTYFQEILDSVLPCVGCEPHGGIFFDDDPRFEYMNKVFSVSMTTFEKVKYLGGEADPEVVNEVNNMKKRCQKFYYLTMAFLGNYLFMSRKAKRNKIDRTHESLYMVEQGFSTACLVGWDFLRDVHKSGKLSEEQEKEMVELIKEWENSQKELAKELVSLADKVNESNKRWWEFWKG</sequence>
<keyword evidence="9" id="KW-1278">Translocase</keyword>
<evidence type="ECO:0000259" key="18">
    <source>
        <dbReference type="PROSITE" id="PS50857"/>
    </source>
</evidence>
<feature type="transmembrane region" description="Helical" evidence="17">
    <location>
        <begin position="305"/>
        <end position="320"/>
    </location>
</feature>
<dbReference type="PRINTS" id="PR01166">
    <property type="entry name" value="CYCOXIDASEII"/>
</dbReference>
<dbReference type="GeneID" id="22833078"/>
<dbReference type="InterPro" id="IPR001505">
    <property type="entry name" value="Copper_CuA"/>
</dbReference>
<keyword evidence="10 15" id="KW-0249">Electron transport</keyword>
<dbReference type="PROSITE" id="PS50857">
    <property type="entry name" value="COX2_CUA"/>
    <property type="match status" value="1"/>
</dbReference>
<keyword evidence="12 15" id="KW-0186">Copper</keyword>
<evidence type="ECO:0000256" key="6">
    <source>
        <dbReference type="ARBA" id="ARBA00022692"/>
    </source>
</evidence>
<evidence type="ECO:0000256" key="10">
    <source>
        <dbReference type="ARBA" id="ARBA00022982"/>
    </source>
</evidence>
<comment type="cofactor">
    <cofactor evidence="15">
        <name>Cu cation</name>
        <dbReference type="ChEBI" id="CHEBI:23378"/>
    </cofactor>
    <text evidence="15">Binds a copper A center.</text>
</comment>
<comment type="subcellular location">
    <subcellularLocation>
        <location evidence="1">Membrane</location>
        <topology evidence="1">Multi-pass membrane protein</topology>
    </subcellularLocation>
    <subcellularLocation>
        <location evidence="15">Mitochondrion inner membrane</location>
        <topology evidence="15">Multi-pass membrane protein</topology>
    </subcellularLocation>
</comment>
<feature type="transmembrane region" description="Helical" evidence="17">
    <location>
        <begin position="23"/>
        <end position="42"/>
    </location>
</feature>
<dbReference type="InterPro" id="IPR036257">
    <property type="entry name" value="Cyt_c_oxidase_su2_TM_sf"/>
</dbReference>
<dbReference type="GO" id="GO:0005507">
    <property type="term" value="F:copper ion binding"/>
    <property type="evidence" value="ECO:0007669"/>
    <property type="project" value="InterPro"/>
</dbReference>
<comment type="similarity">
    <text evidence="2 15">Belongs to the cytochrome c oxidase subunit 2 family.</text>
</comment>
<dbReference type="InterPro" id="IPR045187">
    <property type="entry name" value="CcO_II"/>
</dbReference>
<dbReference type="Gene3D" id="1.10.287.90">
    <property type="match status" value="1"/>
</dbReference>
<keyword evidence="5 15" id="KW-0679">Respiratory chain</keyword>
<dbReference type="SUPFAM" id="SSF81464">
    <property type="entry name" value="Cytochrome c oxidase subunit II-like, transmembrane region"/>
    <property type="match status" value="1"/>
</dbReference>
<comment type="catalytic activity">
    <reaction evidence="14">
        <text>4 Fe(II)-[cytochrome c] + O2 + 8 H(+)(in) = 4 Fe(III)-[cytochrome c] + 2 H2O + 4 H(+)(out)</text>
        <dbReference type="Rhea" id="RHEA:11436"/>
        <dbReference type="Rhea" id="RHEA-COMP:10350"/>
        <dbReference type="Rhea" id="RHEA-COMP:14399"/>
        <dbReference type="ChEBI" id="CHEBI:15377"/>
        <dbReference type="ChEBI" id="CHEBI:15378"/>
        <dbReference type="ChEBI" id="CHEBI:15379"/>
        <dbReference type="ChEBI" id="CHEBI:29033"/>
        <dbReference type="ChEBI" id="CHEBI:29034"/>
        <dbReference type="EC" id="7.1.1.9"/>
    </reaction>
    <physiologicalReaction direction="left-to-right" evidence="14">
        <dbReference type="Rhea" id="RHEA:11437"/>
    </physiologicalReaction>
</comment>
<keyword evidence="15 20" id="KW-0496">Mitochondrion</keyword>
<keyword evidence="16" id="KW-0175">Coiled coil</keyword>
<dbReference type="EMBL" id="KJ607173">
    <property type="protein sequence ID" value="AID49105.1"/>
    <property type="molecule type" value="Genomic_DNA"/>
</dbReference>
<dbReference type="CTD" id="4513"/>
<organism evidence="20">
    <name type="scientific">Tegillarca granosa</name>
    <name type="common">Malaysian cockle</name>
    <name type="synonym">Anadara granosa</name>
    <dbReference type="NCBI Taxonomy" id="220873"/>
    <lineage>
        <taxon>Eukaryota</taxon>
        <taxon>Metazoa</taxon>
        <taxon>Spiralia</taxon>
        <taxon>Lophotrochozoa</taxon>
        <taxon>Mollusca</taxon>
        <taxon>Bivalvia</taxon>
        <taxon>Autobranchia</taxon>
        <taxon>Pteriomorphia</taxon>
        <taxon>Arcoida</taxon>
        <taxon>Arcoidea</taxon>
        <taxon>Arcidae</taxon>
        <taxon>Tegillarca</taxon>
    </lineage>
</organism>
<proteinExistence type="inferred from homology"/>
<evidence type="ECO:0000256" key="9">
    <source>
        <dbReference type="ARBA" id="ARBA00022967"/>
    </source>
</evidence>
<keyword evidence="6 15" id="KW-0812">Transmembrane</keyword>
<evidence type="ECO:0000256" key="7">
    <source>
        <dbReference type="ARBA" id="ARBA00022723"/>
    </source>
</evidence>
<dbReference type="InterPro" id="IPR002429">
    <property type="entry name" value="CcO_II-like_C"/>
</dbReference>
<dbReference type="Pfam" id="PF00116">
    <property type="entry name" value="COX2"/>
    <property type="match status" value="1"/>
</dbReference>
<protein>
    <recommendedName>
        <fullName evidence="3 15">Cytochrome c oxidase subunit 2</fullName>
    </recommendedName>
</protein>
<keyword evidence="4 15" id="KW-0813">Transport</keyword>
<evidence type="ECO:0000256" key="13">
    <source>
        <dbReference type="ARBA" id="ARBA00023136"/>
    </source>
</evidence>
<evidence type="ECO:0000256" key="11">
    <source>
        <dbReference type="ARBA" id="ARBA00022989"/>
    </source>
</evidence>
<evidence type="ECO:0000256" key="2">
    <source>
        <dbReference type="ARBA" id="ARBA00007866"/>
    </source>
</evidence>
<keyword evidence="15" id="KW-0999">Mitochondrion inner membrane</keyword>
<name>A0A0A7CJM2_TEGGR</name>
<dbReference type="SUPFAM" id="SSF49503">
    <property type="entry name" value="Cupredoxins"/>
    <property type="match status" value="1"/>
</dbReference>
<evidence type="ECO:0000256" key="12">
    <source>
        <dbReference type="ARBA" id="ARBA00023008"/>
    </source>
</evidence>
<dbReference type="RefSeq" id="YP_009114568.1">
    <property type="nucleotide sequence ID" value="NC_026081.1"/>
</dbReference>
<evidence type="ECO:0000256" key="5">
    <source>
        <dbReference type="ARBA" id="ARBA00022660"/>
    </source>
</evidence>
<dbReference type="PROSITE" id="PS00078">
    <property type="entry name" value="COX2"/>
    <property type="match status" value="1"/>
</dbReference>
<feature type="domain" description="Cytochrome oxidase subunit II transmembrane region profile" evidence="19">
    <location>
        <begin position="1"/>
        <end position="91"/>
    </location>
</feature>
<dbReference type="AlphaFoldDB" id="A0A0A7CJM2"/>
<geneLocation type="mitochondrion" evidence="20"/>
<dbReference type="PROSITE" id="PS50999">
    <property type="entry name" value="COX2_TM"/>
    <property type="match status" value="1"/>
</dbReference>
<evidence type="ECO:0000256" key="8">
    <source>
        <dbReference type="ARBA" id="ARBA00022842"/>
    </source>
</evidence>
<dbReference type="PANTHER" id="PTHR22888:SF9">
    <property type="entry name" value="CYTOCHROME C OXIDASE SUBUNIT 2"/>
    <property type="match status" value="1"/>
</dbReference>
<dbReference type="Pfam" id="PF02790">
    <property type="entry name" value="COX2_TM"/>
    <property type="match status" value="1"/>
</dbReference>
<dbReference type="InterPro" id="IPR008972">
    <property type="entry name" value="Cupredoxin"/>
</dbReference>
<feature type="coiled-coil region" evidence="16">
    <location>
        <begin position="363"/>
        <end position="401"/>
    </location>
</feature>
<reference evidence="20" key="1">
    <citation type="journal article" date="2015" name="Gene">
        <title>The complete mitochondrial DNA of Tegillarca granosa and comparative mitogenomic analyses of three Arcidae species.</title>
        <authorList>
            <person name="Sun S."/>
            <person name="Kong L."/>
            <person name="Yu H."/>
            <person name="Li Q."/>
        </authorList>
    </citation>
    <scope>NUCLEOTIDE SEQUENCE</scope>
</reference>